<accession>A0A3P8M5T8</accession>
<dbReference type="KEGG" id="rtg:NCTC13098_06547"/>
<evidence type="ECO:0000313" key="2">
    <source>
        <dbReference type="Proteomes" id="UP000274346"/>
    </source>
</evidence>
<name>A0A3P8M5T8_RAOTE</name>
<dbReference type="AlphaFoldDB" id="A0A3P8M5T8"/>
<dbReference type="EMBL" id="LR131271">
    <property type="protein sequence ID" value="VDR30113.1"/>
    <property type="molecule type" value="Genomic_DNA"/>
</dbReference>
<sequence length="41" mass="4752">MPIPPYMWLKMMAAQTVVARCQKVVSLFHMIQILPCYATHC</sequence>
<proteinExistence type="predicted"/>
<gene>
    <name evidence="1" type="ORF">NCTC13098_06547</name>
</gene>
<organism evidence="1 2">
    <name type="scientific">Raoultella terrigena</name>
    <name type="common">Klebsiella terrigena</name>
    <dbReference type="NCBI Taxonomy" id="577"/>
    <lineage>
        <taxon>Bacteria</taxon>
        <taxon>Pseudomonadati</taxon>
        <taxon>Pseudomonadota</taxon>
        <taxon>Gammaproteobacteria</taxon>
        <taxon>Enterobacterales</taxon>
        <taxon>Enterobacteriaceae</taxon>
        <taxon>Klebsiella/Raoultella group</taxon>
        <taxon>Raoultella</taxon>
    </lineage>
</organism>
<protein>
    <submittedName>
        <fullName evidence="1">Uncharacterized protein</fullName>
    </submittedName>
</protein>
<reference evidence="1 2" key="1">
    <citation type="submission" date="2018-12" db="EMBL/GenBank/DDBJ databases">
        <authorList>
            <consortium name="Pathogen Informatics"/>
        </authorList>
    </citation>
    <scope>NUCLEOTIDE SEQUENCE [LARGE SCALE GENOMIC DNA]</scope>
    <source>
        <strain evidence="1 2">NCTC13098</strain>
    </source>
</reference>
<dbReference type="Proteomes" id="UP000274346">
    <property type="component" value="Chromosome"/>
</dbReference>
<evidence type="ECO:0000313" key="1">
    <source>
        <dbReference type="EMBL" id="VDR30113.1"/>
    </source>
</evidence>